<dbReference type="RefSeq" id="WP_007042165.1">
    <property type="nucleotide sequence ID" value="NZ_AFWT01000029.1"/>
</dbReference>
<gene>
    <name evidence="12" type="ORF">ThidrDRAFT_3452</name>
</gene>
<evidence type="ECO:0000256" key="5">
    <source>
        <dbReference type="ARBA" id="ARBA00022691"/>
    </source>
</evidence>
<evidence type="ECO:0000256" key="2">
    <source>
        <dbReference type="ARBA" id="ARBA00006100"/>
    </source>
</evidence>
<dbReference type="AlphaFoldDB" id="G2E589"/>
<dbReference type="InterPro" id="IPR006638">
    <property type="entry name" value="Elp3/MiaA/NifB-like_rSAM"/>
</dbReference>
<dbReference type="PANTHER" id="PTHR13932:SF5">
    <property type="entry name" value="RADICAL S-ADENOSYL METHIONINE DOMAIN-CONTAINING PROTEIN 1, MITOCHONDRIAL"/>
    <property type="match status" value="1"/>
</dbReference>
<evidence type="ECO:0000256" key="10">
    <source>
        <dbReference type="RuleBase" id="RU364116"/>
    </source>
</evidence>
<proteinExistence type="inferred from homology"/>
<dbReference type="NCBIfam" id="TIGR00539">
    <property type="entry name" value="hemN_rel"/>
    <property type="match status" value="1"/>
</dbReference>
<protein>
    <recommendedName>
        <fullName evidence="3 10">Heme chaperone HemW</fullName>
    </recommendedName>
</protein>
<comment type="cofactor">
    <cofactor evidence="1">
        <name>[4Fe-4S] cluster</name>
        <dbReference type="ChEBI" id="CHEBI:49883"/>
    </cofactor>
</comment>
<evidence type="ECO:0000256" key="1">
    <source>
        <dbReference type="ARBA" id="ARBA00001966"/>
    </source>
</evidence>
<dbReference type="SFLD" id="SFLDG01082">
    <property type="entry name" value="B12-binding_domain_containing"/>
    <property type="match status" value="1"/>
</dbReference>
<comment type="caution">
    <text evidence="12">The sequence shown here is derived from an EMBL/GenBank/DDBJ whole genome shotgun (WGS) entry which is preliminary data.</text>
</comment>
<dbReference type="InterPro" id="IPR058240">
    <property type="entry name" value="rSAM_sf"/>
</dbReference>
<reference evidence="12 13" key="1">
    <citation type="submission" date="2011-06" db="EMBL/GenBank/DDBJ databases">
        <title>The draft genome of Thiorhodococcus drewsii AZ1.</title>
        <authorList>
            <consortium name="US DOE Joint Genome Institute (JGI-PGF)"/>
            <person name="Lucas S."/>
            <person name="Han J."/>
            <person name="Lapidus A."/>
            <person name="Cheng J.-F."/>
            <person name="Goodwin L."/>
            <person name="Pitluck S."/>
            <person name="Peters L."/>
            <person name="Land M.L."/>
            <person name="Hauser L."/>
            <person name="Vogl K."/>
            <person name="Liu Z."/>
            <person name="Imhoff J."/>
            <person name="Thiel V."/>
            <person name="Frigaard N.-U."/>
            <person name="Bryant D.A."/>
            <person name="Woyke T.J."/>
        </authorList>
    </citation>
    <scope>NUCLEOTIDE SEQUENCE [LARGE SCALE GENOMIC DNA]</scope>
    <source>
        <strain evidence="12 13">AZ1</strain>
    </source>
</reference>
<keyword evidence="5 10" id="KW-0949">S-adenosyl-L-methionine</keyword>
<dbReference type="SMART" id="SM00729">
    <property type="entry name" value="Elp3"/>
    <property type="match status" value="1"/>
</dbReference>
<dbReference type="SFLD" id="SFLDF00562">
    <property type="entry name" value="HemN-like__clustered_with_heat"/>
    <property type="match status" value="1"/>
</dbReference>
<comment type="function">
    <text evidence="10">Probably acts as a heme chaperone, transferring heme to an unknown acceptor. Binds one molecule of heme per monomer, possibly covalently. Binds 1 [4Fe-4S] cluster. The cluster is coordinated with 3 cysteines and an exchangeable S-adenosyl-L-methionine.</text>
</comment>
<dbReference type="InterPro" id="IPR010723">
    <property type="entry name" value="HemN_C"/>
</dbReference>
<dbReference type="GO" id="GO:0046872">
    <property type="term" value="F:metal ion binding"/>
    <property type="evidence" value="ECO:0007669"/>
    <property type="project" value="UniProtKB-UniRule"/>
</dbReference>
<accession>G2E589</accession>
<keyword evidence="13" id="KW-1185">Reference proteome</keyword>
<keyword evidence="10" id="KW-0963">Cytoplasm</keyword>
<dbReference type="EMBL" id="AFWT01000029">
    <property type="protein sequence ID" value="EGV29013.1"/>
    <property type="molecule type" value="Genomic_DNA"/>
</dbReference>
<dbReference type="CDD" id="cd01335">
    <property type="entry name" value="Radical_SAM"/>
    <property type="match status" value="1"/>
</dbReference>
<dbReference type="InterPro" id="IPR007197">
    <property type="entry name" value="rSAM"/>
</dbReference>
<evidence type="ECO:0000256" key="4">
    <source>
        <dbReference type="ARBA" id="ARBA00022617"/>
    </source>
</evidence>
<keyword evidence="10" id="KW-0004">4Fe-4S</keyword>
<keyword evidence="4 10" id="KW-0349">Heme</keyword>
<dbReference type="GO" id="GO:0051539">
    <property type="term" value="F:4 iron, 4 sulfur cluster binding"/>
    <property type="evidence" value="ECO:0007669"/>
    <property type="project" value="UniProtKB-UniRule"/>
</dbReference>
<dbReference type="PROSITE" id="PS51918">
    <property type="entry name" value="RADICAL_SAM"/>
    <property type="match status" value="1"/>
</dbReference>
<dbReference type="GO" id="GO:0006779">
    <property type="term" value="P:porphyrin-containing compound biosynthetic process"/>
    <property type="evidence" value="ECO:0007669"/>
    <property type="project" value="InterPro"/>
</dbReference>
<organism evidence="12 13">
    <name type="scientific">Thiorhodococcus drewsii AZ1</name>
    <dbReference type="NCBI Taxonomy" id="765913"/>
    <lineage>
        <taxon>Bacteria</taxon>
        <taxon>Pseudomonadati</taxon>
        <taxon>Pseudomonadota</taxon>
        <taxon>Gammaproteobacteria</taxon>
        <taxon>Chromatiales</taxon>
        <taxon>Chromatiaceae</taxon>
        <taxon>Thiorhodococcus</taxon>
    </lineage>
</organism>
<dbReference type="Pfam" id="PF06969">
    <property type="entry name" value="HemN_C"/>
    <property type="match status" value="1"/>
</dbReference>
<evidence type="ECO:0000313" key="13">
    <source>
        <dbReference type="Proteomes" id="UP000004200"/>
    </source>
</evidence>
<feature type="domain" description="Radical SAM core" evidence="11">
    <location>
        <begin position="9"/>
        <end position="244"/>
    </location>
</feature>
<keyword evidence="9 10" id="KW-0143">Chaperone</keyword>
<sequence>MTSSEPGLTRELPPLALYVHVPWCLRKCPYCDFNSHAAGRNPPFDRYVDRLLADLDRELERLSDSRRLASIFIGGGTPSLLPGGLVQRLLDGVRARIALDEAVEITLEANPGTTDAAHFARYGEAGVNRLSIGVQSLSAIQLNRLGRIHDPQQARDTVALARRAGFRNLNLDMMFALPDQGLAEAATDLEALIDLGPDHISYYQLTLEPHTGFHADPPSLPESDLAADMAEQGAERLETAGFGRYEVSAYAQPGKRCRHNLNYWEFGDYLGIGAGAHGKISRRSSKGLAIRRNEKISDPRCYVDEAPDAMLASERELSDADRIFEFALNAFRLTQGFPRASFAQRTGIDWSRCAALMDEAVGKGLVELDSDRVRPTPRGCAFLDDLIALFTPVTE</sequence>
<dbReference type="GO" id="GO:0005737">
    <property type="term" value="C:cytoplasm"/>
    <property type="evidence" value="ECO:0007669"/>
    <property type="project" value="UniProtKB-SubCell"/>
</dbReference>
<keyword evidence="6 10" id="KW-0479">Metal-binding</keyword>
<dbReference type="SFLD" id="SFLDF00288">
    <property type="entry name" value="HemN-like__clustered_with_nucl"/>
    <property type="match status" value="1"/>
</dbReference>
<dbReference type="SFLD" id="SFLDG01065">
    <property type="entry name" value="anaerobic_coproporphyrinogen-I"/>
    <property type="match status" value="1"/>
</dbReference>
<evidence type="ECO:0000256" key="7">
    <source>
        <dbReference type="ARBA" id="ARBA00023004"/>
    </source>
</evidence>
<dbReference type="GO" id="GO:0004109">
    <property type="term" value="F:coproporphyrinogen oxidase activity"/>
    <property type="evidence" value="ECO:0007669"/>
    <property type="project" value="InterPro"/>
</dbReference>
<dbReference type="InterPro" id="IPR034505">
    <property type="entry name" value="Coproporphyrinogen-III_oxidase"/>
</dbReference>
<dbReference type="PATRIC" id="fig|765913.3.peg.3524"/>
<dbReference type="Proteomes" id="UP000004200">
    <property type="component" value="Unassembled WGS sequence"/>
</dbReference>
<evidence type="ECO:0000256" key="6">
    <source>
        <dbReference type="ARBA" id="ARBA00022723"/>
    </source>
</evidence>
<evidence type="ECO:0000256" key="9">
    <source>
        <dbReference type="ARBA" id="ARBA00023186"/>
    </source>
</evidence>
<dbReference type="InterPro" id="IPR004559">
    <property type="entry name" value="HemW-like"/>
</dbReference>
<dbReference type="STRING" id="765913.ThidrDRAFT_3452"/>
<dbReference type="InterPro" id="IPR013785">
    <property type="entry name" value="Aldolase_TIM"/>
</dbReference>
<evidence type="ECO:0000256" key="3">
    <source>
        <dbReference type="ARBA" id="ARBA00017228"/>
    </source>
</evidence>
<evidence type="ECO:0000313" key="12">
    <source>
        <dbReference type="EMBL" id="EGV29013.1"/>
    </source>
</evidence>
<dbReference type="eggNOG" id="COG0635">
    <property type="taxonomic scope" value="Bacteria"/>
</dbReference>
<comment type="similarity">
    <text evidence="2">Belongs to the anaerobic coproporphyrinogen-III oxidase family. HemW subfamily.</text>
</comment>
<dbReference type="PANTHER" id="PTHR13932">
    <property type="entry name" value="COPROPORPHYRINIGEN III OXIDASE"/>
    <property type="match status" value="1"/>
</dbReference>
<keyword evidence="8 10" id="KW-0411">Iron-sulfur</keyword>
<comment type="subcellular location">
    <subcellularLocation>
        <location evidence="10">Cytoplasm</location>
    </subcellularLocation>
</comment>
<dbReference type="SFLD" id="SFLDS00029">
    <property type="entry name" value="Radical_SAM"/>
    <property type="match status" value="1"/>
</dbReference>
<dbReference type="SUPFAM" id="SSF102114">
    <property type="entry name" value="Radical SAM enzymes"/>
    <property type="match status" value="1"/>
</dbReference>
<keyword evidence="7 10" id="KW-0408">Iron</keyword>
<name>G2E589_9GAMM</name>
<dbReference type="Pfam" id="PF04055">
    <property type="entry name" value="Radical_SAM"/>
    <property type="match status" value="1"/>
</dbReference>
<evidence type="ECO:0000259" key="11">
    <source>
        <dbReference type="PROSITE" id="PS51918"/>
    </source>
</evidence>
<dbReference type="Gene3D" id="3.20.20.70">
    <property type="entry name" value="Aldolase class I"/>
    <property type="match status" value="1"/>
</dbReference>
<evidence type="ECO:0000256" key="8">
    <source>
        <dbReference type="ARBA" id="ARBA00023014"/>
    </source>
</evidence>